<feature type="region of interest" description="Disordered" evidence="1">
    <location>
        <begin position="298"/>
        <end position="317"/>
    </location>
</feature>
<keyword evidence="2" id="KW-0812">Transmembrane</keyword>
<feature type="transmembrane region" description="Helical" evidence="2">
    <location>
        <begin position="94"/>
        <end position="113"/>
    </location>
</feature>
<protein>
    <submittedName>
        <fullName evidence="4">Uncharacterized protein LOC105428460 isoform X1</fullName>
    </submittedName>
</protein>
<keyword evidence="3" id="KW-1185">Reference proteome</keyword>
<evidence type="ECO:0000256" key="1">
    <source>
        <dbReference type="SAM" id="MobiDB-lite"/>
    </source>
</evidence>
<feature type="compositionally biased region" description="Low complexity" evidence="1">
    <location>
        <begin position="397"/>
        <end position="417"/>
    </location>
</feature>
<gene>
    <name evidence="4" type="primary">LOC105428460</name>
</gene>
<evidence type="ECO:0000313" key="3">
    <source>
        <dbReference type="Proteomes" id="UP000504615"/>
    </source>
</evidence>
<keyword evidence="2" id="KW-0472">Membrane</keyword>
<evidence type="ECO:0000313" key="4">
    <source>
        <dbReference type="RefSeq" id="XP_011639099.1"/>
    </source>
</evidence>
<feature type="region of interest" description="Disordered" evidence="1">
    <location>
        <begin position="333"/>
        <end position="353"/>
    </location>
</feature>
<organism evidence="3 4">
    <name type="scientific">Pogonomyrmex barbatus</name>
    <name type="common">red harvester ant</name>
    <dbReference type="NCBI Taxonomy" id="144034"/>
    <lineage>
        <taxon>Eukaryota</taxon>
        <taxon>Metazoa</taxon>
        <taxon>Ecdysozoa</taxon>
        <taxon>Arthropoda</taxon>
        <taxon>Hexapoda</taxon>
        <taxon>Insecta</taxon>
        <taxon>Pterygota</taxon>
        <taxon>Neoptera</taxon>
        <taxon>Endopterygota</taxon>
        <taxon>Hymenoptera</taxon>
        <taxon>Apocrita</taxon>
        <taxon>Aculeata</taxon>
        <taxon>Formicoidea</taxon>
        <taxon>Formicidae</taxon>
        <taxon>Myrmicinae</taxon>
        <taxon>Pogonomyrmex</taxon>
    </lineage>
</organism>
<dbReference type="OrthoDB" id="8189004at2759"/>
<name>A0A6I9WA12_9HYME</name>
<feature type="region of interest" description="Disordered" evidence="1">
    <location>
        <begin position="396"/>
        <end position="447"/>
    </location>
</feature>
<dbReference type="GeneID" id="105428460"/>
<accession>A0A6I9WA12</accession>
<sequence length="447" mass="47981">MLTPRWAPRARNGTLVRRQHLPEMALKFSAVTPFSSPASARWPTQFGMGSVGSNVTGTTTTDPTTFLPDATPTLSEREQVKIEFYKTYDVMTGIRIAATLGGFFSLMVLLVVYKSRCKASKQLEDPALTAAAAAAVAEAEAEEQALAAALEAIARLPPRPGRGPRRSLCVEMNQSRSPMVAPRFASVGGGYDALLAPPIRQPRLAPPVDHRRCSSVTCSSTGSSYLERRGSAMVMPCLPPPPSYPRHAAYDEPWDLYYPIDIQVIQPTPDLSPCGSEAGLYAGAVGSLIAASSGKRAPLASMGSVDPPEPDTRSLGSDSVFLKNEDDEQCVDTEDEVSGFSTDSDAPGPSCRRFLRVPSRKKRIPEKWDGCAGCVPRRRAGNKPCQECLTISAAVETSRSQPASTTTSSSQSSVESPPCSPPIELRHRPPPAPLPSIPPIWSQETLF</sequence>
<proteinExistence type="predicted"/>
<keyword evidence="2" id="KW-1133">Transmembrane helix</keyword>
<dbReference type="AlphaFoldDB" id="A0A6I9WA12"/>
<dbReference type="RefSeq" id="XP_011639099.1">
    <property type="nucleotide sequence ID" value="XM_011640797.2"/>
</dbReference>
<reference evidence="4" key="1">
    <citation type="submission" date="2025-08" db="UniProtKB">
        <authorList>
            <consortium name="RefSeq"/>
        </authorList>
    </citation>
    <scope>IDENTIFICATION</scope>
</reference>
<dbReference type="KEGG" id="pbar:105428460"/>
<dbReference type="Proteomes" id="UP000504615">
    <property type="component" value="Unplaced"/>
</dbReference>
<evidence type="ECO:0000256" key="2">
    <source>
        <dbReference type="SAM" id="Phobius"/>
    </source>
</evidence>